<gene>
    <name evidence="5" type="ORF">GGR23_002995</name>
</gene>
<dbReference type="Proteomes" id="UP000528286">
    <property type="component" value="Unassembled WGS sequence"/>
</dbReference>
<dbReference type="Gene3D" id="3.50.30.10">
    <property type="entry name" value="Phosphohistidine domain"/>
    <property type="match status" value="1"/>
</dbReference>
<comment type="caution">
    <text evidence="5">The sequence shown here is derived from an EMBL/GenBank/DDBJ whole genome shotgun (WGS) entry which is preliminary data.</text>
</comment>
<dbReference type="CDD" id="cd01355">
    <property type="entry name" value="AcnX"/>
    <property type="match status" value="1"/>
</dbReference>
<dbReference type="EMBL" id="JACIEZ010000006">
    <property type="protein sequence ID" value="MBB4065787.1"/>
    <property type="molecule type" value="Genomic_DNA"/>
</dbReference>
<proteinExistence type="predicted"/>
<evidence type="ECO:0008006" key="7">
    <source>
        <dbReference type="Google" id="ProtNLM"/>
    </source>
</evidence>
<sequence length="580" mass="61083">MADRAEGTRLAARILVEGTAEGRVLRSDMPISFWGGVDAFTGVVIDRNHPLFGESIAGRILAIPGGRGSCTGSSVLMELLLNGHGPAALIFSQPEEILTLGVIVAEEMFGTSIPVLQLHADAFAQLRPGDSASIAEGVLHLARAPADFWGSGDHPPPPAPDVTPEFSEADRGLLEGKEGAAAAMAMRIIRRMAVLQGAPRLIDVSRAHIDGCIYTGAASLRFAETLAGLGGRVRVPTTLNAISVDQRRWTEHGTDPALARPASALADAYVAMGAQPSFTCAPYLLDAVPTTGDDIAWAESNAVVFANSVLGARTVKYPDYMDLCIALTGRAPLAGPHRRENRKVALRIVLPFPAGADDSFWPLAGYRVGLLSPAAIPLVEGLEEARPSADDLKAFSAAFGTTSGAPMFHMAGVTPEAALEQSSADGLARILVSLEDLQASWRALNRAEETRIDLVALGNPHFSITEFEALAKLVEGRERRPDVAVVVTTGRATEAAMKRRGLADPLARFGVRVVTDACWCTVSEPVVPPAARTILTNSGKYAHYGPGLSGRGLRFAALADCVEAATTGYSRNGPPAWLAG</sequence>
<protein>
    <recommendedName>
        <fullName evidence="7">DUF521 domain-containing protein</fullName>
    </recommendedName>
</protein>
<reference evidence="5 6" key="1">
    <citation type="submission" date="2020-08" db="EMBL/GenBank/DDBJ databases">
        <title>Genomic Encyclopedia of Type Strains, Phase IV (KMG-IV): sequencing the most valuable type-strain genomes for metagenomic binning, comparative biology and taxonomic classification.</title>
        <authorList>
            <person name="Goeker M."/>
        </authorList>
    </citation>
    <scope>NUCLEOTIDE SEQUENCE [LARGE SCALE GENOMIC DNA]</scope>
    <source>
        <strain evidence="5 6">DSM 29853</strain>
    </source>
</reference>
<name>A0A7W6J6U0_9HYPH</name>
<dbReference type="Pfam" id="PF04412">
    <property type="entry name" value="AcnX"/>
    <property type="match status" value="1"/>
</dbReference>
<dbReference type="InterPro" id="IPR012047">
    <property type="entry name" value="AcnX"/>
</dbReference>
<dbReference type="GO" id="GO:0016829">
    <property type="term" value="F:lyase activity"/>
    <property type="evidence" value="ECO:0007669"/>
    <property type="project" value="UniProtKB-KW"/>
</dbReference>
<dbReference type="PANTHER" id="PTHR36577:SF3">
    <property type="entry name" value="DUF521 DOMAIN PROTEIN (AFU_ORTHOLOGUE AFUA_6G00490)"/>
    <property type="match status" value="1"/>
</dbReference>
<evidence type="ECO:0000259" key="4">
    <source>
        <dbReference type="Pfam" id="PF04412"/>
    </source>
</evidence>
<keyword evidence="6" id="KW-1185">Reference proteome</keyword>
<keyword evidence="2" id="KW-0456">Lyase</keyword>
<dbReference type="AlphaFoldDB" id="A0A7W6J6U0"/>
<dbReference type="SUPFAM" id="SSF52016">
    <property type="entry name" value="LeuD/IlvD-like"/>
    <property type="match status" value="1"/>
</dbReference>
<dbReference type="InterPro" id="IPR007506">
    <property type="entry name" value="PMDh-L-like_dom"/>
</dbReference>
<evidence type="ECO:0000313" key="5">
    <source>
        <dbReference type="EMBL" id="MBB4065787.1"/>
    </source>
</evidence>
<evidence type="ECO:0000259" key="3">
    <source>
        <dbReference type="Pfam" id="PF01989"/>
    </source>
</evidence>
<evidence type="ECO:0000256" key="1">
    <source>
        <dbReference type="ARBA" id="ARBA00023004"/>
    </source>
</evidence>
<evidence type="ECO:0000313" key="6">
    <source>
        <dbReference type="Proteomes" id="UP000528286"/>
    </source>
</evidence>
<dbReference type="InterPro" id="IPR002840">
    <property type="entry name" value="PMDh-S-like_dom"/>
</dbReference>
<feature type="domain" description="Phosphomevalonate dehydratase small subunit-like" evidence="3">
    <location>
        <begin position="31"/>
        <end position="115"/>
    </location>
</feature>
<keyword evidence="1" id="KW-0408">Iron</keyword>
<dbReference type="Pfam" id="PF01989">
    <property type="entry name" value="AcnX_swivel_put"/>
    <property type="match status" value="1"/>
</dbReference>
<dbReference type="CDD" id="cd01356">
    <property type="entry name" value="AcnX_swivel"/>
    <property type="match status" value="1"/>
</dbReference>
<dbReference type="RefSeq" id="WP_183367084.1">
    <property type="nucleotide sequence ID" value="NZ_JACIEZ010000006.1"/>
</dbReference>
<evidence type="ECO:0000256" key="2">
    <source>
        <dbReference type="ARBA" id="ARBA00023239"/>
    </source>
</evidence>
<accession>A0A7W6J6U0</accession>
<dbReference type="PANTHER" id="PTHR36577">
    <property type="entry name" value="DUF521 DOMAIN PROTEIN (AFU_ORTHOLOGUE AFUA_6G00490)"/>
    <property type="match status" value="1"/>
</dbReference>
<dbReference type="PIRSF" id="PIRSF036630">
    <property type="entry name" value="UCP036630"/>
    <property type="match status" value="1"/>
</dbReference>
<feature type="domain" description="Phosphomevalonate dehydratase large subunit-like" evidence="4">
    <location>
        <begin position="167"/>
        <end position="563"/>
    </location>
</feature>
<organism evidence="5 6">
    <name type="scientific">Gellertiella hungarica</name>
    <dbReference type="NCBI Taxonomy" id="1572859"/>
    <lineage>
        <taxon>Bacteria</taxon>
        <taxon>Pseudomonadati</taxon>
        <taxon>Pseudomonadota</taxon>
        <taxon>Alphaproteobacteria</taxon>
        <taxon>Hyphomicrobiales</taxon>
        <taxon>Rhizobiaceae</taxon>
        <taxon>Gellertiella</taxon>
    </lineage>
</organism>